<evidence type="ECO:0000256" key="1">
    <source>
        <dbReference type="ARBA" id="ARBA00004141"/>
    </source>
</evidence>
<dbReference type="GO" id="GO:0016020">
    <property type="term" value="C:membrane"/>
    <property type="evidence" value="ECO:0007669"/>
    <property type="project" value="UniProtKB-SubCell"/>
</dbReference>
<feature type="transmembrane region" description="Helical" evidence="7">
    <location>
        <begin position="368"/>
        <end position="388"/>
    </location>
</feature>
<feature type="transmembrane region" description="Helical" evidence="7">
    <location>
        <begin position="12"/>
        <end position="33"/>
    </location>
</feature>
<sequence length="495" mass="56730">MLEYILLTLQLLLLAYFTAFGLYNYVYSIASLFSARLARTKKISGKVAVVIVSFNEKEVITDTISSCEKLTYPDKTIIVGDDSNDGITYPLLKKIAREKKCVQNTDPLLVRHGITEVHESPSFVVFHRHNNEGFKAGNLKELERYLLARGYEYLFLLDADYHPQKDVIEKSMEVLLANPSLAYVQSKREYSHPKLSWLQHCLALNEESCYFVDLPGRQKIGDPILFTGCCTLFRLDALVRAEGFRPGHLTEDIDLTNRLYLLGLKGAYLGDASSEGEVPPDYRAYRKQQERWTMGTAHTLRDYFLPIITSKKISIKEKMGLLRQDLYYSSAVAIELSIILSLASLYFLSANTDNYAAVHYRLFLQTIGIPYTILLFAALASNFAPLLITCIKKREWRDVLLIPYATWLSWSLLHTLFWANIKGFLRIRQNWFLTPKTNRKRIKTALRKNTALRTLNGATLALLSTVYFIEWAQFGWLDPYALFWIPALTVGTIYS</sequence>
<keyword evidence="6 7" id="KW-0472">Membrane</keyword>
<gene>
    <name evidence="9" type="ORF">C4541_11570</name>
</gene>
<evidence type="ECO:0000256" key="2">
    <source>
        <dbReference type="ARBA" id="ARBA00022676"/>
    </source>
</evidence>
<dbReference type="Pfam" id="PF13632">
    <property type="entry name" value="Glyco_trans_2_3"/>
    <property type="match status" value="1"/>
</dbReference>
<dbReference type="InterPro" id="IPR029044">
    <property type="entry name" value="Nucleotide-diphossugar_trans"/>
</dbReference>
<keyword evidence="4 7" id="KW-0812">Transmembrane</keyword>
<dbReference type="Proteomes" id="UP000266426">
    <property type="component" value="Unassembled WGS sequence"/>
</dbReference>
<evidence type="ECO:0000313" key="9">
    <source>
        <dbReference type="EMBL" id="RJP56762.1"/>
    </source>
</evidence>
<keyword evidence="5 7" id="KW-1133">Transmembrane helix</keyword>
<protein>
    <submittedName>
        <fullName evidence="9">Glycosyltransferase</fullName>
    </submittedName>
</protein>
<evidence type="ECO:0000256" key="6">
    <source>
        <dbReference type="ARBA" id="ARBA00023136"/>
    </source>
</evidence>
<evidence type="ECO:0000313" key="10">
    <source>
        <dbReference type="Proteomes" id="UP000266426"/>
    </source>
</evidence>
<dbReference type="InterPro" id="IPR001173">
    <property type="entry name" value="Glyco_trans_2-like"/>
</dbReference>
<dbReference type="Gene3D" id="3.90.550.10">
    <property type="entry name" value="Spore Coat Polysaccharide Biosynthesis Protein SpsA, Chain A"/>
    <property type="match status" value="1"/>
</dbReference>
<evidence type="ECO:0000256" key="3">
    <source>
        <dbReference type="ARBA" id="ARBA00022679"/>
    </source>
</evidence>
<dbReference type="InterPro" id="IPR050321">
    <property type="entry name" value="Glycosyltr_2/OpgH_subfam"/>
</dbReference>
<evidence type="ECO:0000256" key="4">
    <source>
        <dbReference type="ARBA" id="ARBA00022692"/>
    </source>
</evidence>
<dbReference type="SUPFAM" id="SSF53448">
    <property type="entry name" value="Nucleotide-diphospho-sugar transferases"/>
    <property type="match status" value="1"/>
</dbReference>
<dbReference type="PANTHER" id="PTHR43867">
    <property type="entry name" value="CELLULOSE SYNTHASE CATALYTIC SUBUNIT A [UDP-FORMING]"/>
    <property type="match status" value="1"/>
</dbReference>
<dbReference type="PANTHER" id="PTHR43867:SF2">
    <property type="entry name" value="CELLULOSE SYNTHASE CATALYTIC SUBUNIT A [UDP-FORMING]"/>
    <property type="match status" value="1"/>
</dbReference>
<reference evidence="9 10" key="1">
    <citation type="journal article" date="2017" name="ISME J.">
        <title>Energy and carbon metabolisms in a deep terrestrial subsurface fluid microbial community.</title>
        <authorList>
            <person name="Momper L."/>
            <person name="Jungbluth S.P."/>
            <person name="Lee M.D."/>
            <person name="Amend J.P."/>
        </authorList>
    </citation>
    <scope>NUCLEOTIDE SEQUENCE [LARGE SCALE GENOMIC DNA]</scope>
    <source>
        <strain evidence="9">SURF_26</strain>
    </source>
</reference>
<organism evidence="9 10">
    <name type="scientific">Candidatus Auribacter fodinae</name>
    <dbReference type="NCBI Taxonomy" id="2093366"/>
    <lineage>
        <taxon>Bacteria</taxon>
        <taxon>Pseudomonadati</taxon>
        <taxon>Candidatus Auribacterota</taxon>
        <taxon>Candidatus Auribacteria</taxon>
        <taxon>Candidatus Auribacterales</taxon>
        <taxon>Candidatus Auribacteraceae</taxon>
        <taxon>Candidatus Auribacter</taxon>
    </lineage>
</organism>
<evidence type="ECO:0000256" key="7">
    <source>
        <dbReference type="SAM" id="Phobius"/>
    </source>
</evidence>
<dbReference type="EMBL" id="QZJZ01000091">
    <property type="protein sequence ID" value="RJP56762.1"/>
    <property type="molecule type" value="Genomic_DNA"/>
</dbReference>
<keyword evidence="2" id="KW-0328">Glycosyltransferase</keyword>
<comment type="subcellular location">
    <subcellularLocation>
        <location evidence="1">Membrane</location>
        <topology evidence="1">Multi-pass membrane protein</topology>
    </subcellularLocation>
</comment>
<feature type="domain" description="Glycosyltransferase 2-like" evidence="8">
    <location>
        <begin position="155"/>
        <end position="340"/>
    </location>
</feature>
<evidence type="ECO:0000259" key="8">
    <source>
        <dbReference type="Pfam" id="PF13632"/>
    </source>
</evidence>
<feature type="transmembrane region" description="Helical" evidence="7">
    <location>
        <begin position="400"/>
        <end position="419"/>
    </location>
</feature>
<name>A0A3A4QVJ2_9BACT</name>
<accession>A0A3A4QVJ2</accession>
<dbReference type="GO" id="GO:0016757">
    <property type="term" value="F:glycosyltransferase activity"/>
    <property type="evidence" value="ECO:0007669"/>
    <property type="project" value="UniProtKB-KW"/>
</dbReference>
<keyword evidence="3 9" id="KW-0808">Transferase</keyword>
<evidence type="ECO:0000256" key="5">
    <source>
        <dbReference type="ARBA" id="ARBA00022989"/>
    </source>
</evidence>
<dbReference type="AlphaFoldDB" id="A0A3A4QVJ2"/>
<proteinExistence type="predicted"/>
<comment type="caution">
    <text evidence="9">The sequence shown here is derived from an EMBL/GenBank/DDBJ whole genome shotgun (WGS) entry which is preliminary data.</text>
</comment>
<feature type="transmembrane region" description="Helical" evidence="7">
    <location>
        <begin position="326"/>
        <end position="348"/>
    </location>
</feature>